<protein>
    <submittedName>
        <fullName evidence="2">Uncharacterized protein</fullName>
    </submittedName>
</protein>
<dbReference type="GO" id="GO:0004713">
    <property type="term" value="F:protein tyrosine kinase activity"/>
    <property type="evidence" value="ECO:0007669"/>
    <property type="project" value="TreeGrafter"/>
</dbReference>
<dbReference type="GO" id="GO:0007420">
    <property type="term" value="P:brain development"/>
    <property type="evidence" value="ECO:0007669"/>
    <property type="project" value="TreeGrafter"/>
</dbReference>
<dbReference type="STRING" id="75743.A0A401PXI5"/>
<name>A0A401PXI5_SCYTO</name>
<evidence type="ECO:0000313" key="2">
    <source>
        <dbReference type="EMBL" id="GCB77753.1"/>
    </source>
</evidence>
<dbReference type="PANTHER" id="PTHR24417">
    <property type="entry name" value="SERINE/THREONINE-PROTEIN KINASE LMTK1"/>
    <property type="match status" value="1"/>
</dbReference>
<proteinExistence type="predicted"/>
<keyword evidence="3" id="KW-1185">Reference proteome</keyword>
<evidence type="ECO:0000313" key="3">
    <source>
        <dbReference type="Proteomes" id="UP000288216"/>
    </source>
</evidence>
<reference evidence="2 3" key="1">
    <citation type="journal article" date="2018" name="Nat. Ecol. Evol.">
        <title>Shark genomes provide insights into elasmobranch evolution and the origin of vertebrates.</title>
        <authorList>
            <person name="Hara Y"/>
            <person name="Yamaguchi K"/>
            <person name="Onimaru K"/>
            <person name="Kadota M"/>
            <person name="Koyanagi M"/>
            <person name="Keeley SD"/>
            <person name="Tatsumi K"/>
            <person name="Tanaka K"/>
            <person name="Motone F"/>
            <person name="Kageyama Y"/>
            <person name="Nozu R"/>
            <person name="Adachi N"/>
            <person name="Nishimura O"/>
            <person name="Nakagawa R"/>
            <person name="Tanegashima C"/>
            <person name="Kiyatake I"/>
            <person name="Matsumoto R"/>
            <person name="Murakumo K"/>
            <person name="Nishida K"/>
            <person name="Terakita A"/>
            <person name="Kuratani S"/>
            <person name="Sato K"/>
            <person name="Hyodo S Kuraku.S."/>
        </authorList>
    </citation>
    <scope>NUCLEOTIDE SEQUENCE [LARGE SCALE GENOMIC DNA]</scope>
</reference>
<feature type="region of interest" description="Disordered" evidence="1">
    <location>
        <begin position="1"/>
        <end position="43"/>
    </location>
</feature>
<gene>
    <name evidence="2" type="ORF">scyTo_0020606</name>
</gene>
<comment type="caution">
    <text evidence="2">The sequence shown here is derived from an EMBL/GenBank/DDBJ whole genome shotgun (WGS) entry which is preliminary data.</text>
</comment>
<feature type="compositionally biased region" description="Polar residues" evidence="1">
    <location>
        <begin position="33"/>
        <end position="42"/>
    </location>
</feature>
<dbReference type="OrthoDB" id="8886151at2759"/>
<accession>A0A401PXI5</accession>
<dbReference type="Proteomes" id="UP000288216">
    <property type="component" value="Unassembled WGS sequence"/>
</dbReference>
<dbReference type="AlphaFoldDB" id="A0A401PXI5"/>
<dbReference type="EMBL" id="BFAA01016894">
    <property type="protein sequence ID" value="GCB77753.1"/>
    <property type="molecule type" value="Genomic_DNA"/>
</dbReference>
<sequence length="65" mass="7287">DLRVQEPISPVKNFSQKEFENNEGEDYTGEFSPRTTSSSQNGPEVYILPLTEVSFPVSKQPSARP</sequence>
<feature type="non-terminal residue" evidence="2">
    <location>
        <position position="65"/>
    </location>
</feature>
<dbReference type="PANTHER" id="PTHR24417:SF0">
    <property type="entry name" value="SERINE_THREONINE-PROTEIN KINASE LMTK1"/>
    <property type="match status" value="1"/>
</dbReference>
<feature type="non-terminal residue" evidence="2">
    <location>
        <position position="1"/>
    </location>
</feature>
<organism evidence="2 3">
    <name type="scientific">Scyliorhinus torazame</name>
    <name type="common">Cloudy catshark</name>
    <name type="synonym">Catulus torazame</name>
    <dbReference type="NCBI Taxonomy" id="75743"/>
    <lineage>
        <taxon>Eukaryota</taxon>
        <taxon>Metazoa</taxon>
        <taxon>Chordata</taxon>
        <taxon>Craniata</taxon>
        <taxon>Vertebrata</taxon>
        <taxon>Chondrichthyes</taxon>
        <taxon>Elasmobranchii</taxon>
        <taxon>Galeomorphii</taxon>
        <taxon>Galeoidea</taxon>
        <taxon>Carcharhiniformes</taxon>
        <taxon>Scyliorhinidae</taxon>
        <taxon>Scyliorhinus</taxon>
    </lineage>
</organism>
<evidence type="ECO:0000256" key="1">
    <source>
        <dbReference type="SAM" id="MobiDB-lite"/>
    </source>
</evidence>